<evidence type="ECO:0000313" key="4">
    <source>
        <dbReference type="Proteomes" id="UP000807716"/>
    </source>
</evidence>
<gene>
    <name evidence="3" type="ORF">DFQ27_006650</name>
</gene>
<accession>A0A9P6UD88</accession>
<keyword evidence="1" id="KW-0175">Coiled coil</keyword>
<protein>
    <submittedName>
        <fullName evidence="3">Uncharacterized protein</fullName>
    </submittedName>
</protein>
<reference evidence="3" key="1">
    <citation type="journal article" date="2020" name="Fungal Divers.">
        <title>Resolving the Mortierellaceae phylogeny through synthesis of multi-gene phylogenetics and phylogenomics.</title>
        <authorList>
            <person name="Vandepol N."/>
            <person name="Liber J."/>
            <person name="Desiro A."/>
            <person name="Na H."/>
            <person name="Kennedy M."/>
            <person name="Barry K."/>
            <person name="Grigoriev I.V."/>
            <person name="Miller A.N."/>
            <person name="O'Donnell K."/>
            <person name="Stajich J.E."/>
            <person name="Bonito G."/>
        </authorList>
    </citation>
    <scope>NUCLEOTIDE SEQUENCE</scope>
    <source>
        <strain evidence="3">BC1065</strain>
    </source>
</reference>
<evidence type="ECO:0000256" key="1">
    <source>
        <dbReference type="SAM" id="Coils"/>
    </source>
</evidence>
<dbReference type="Proteomes" id="UP000807716">
    <property type="component" value="Unassembled WGS sequence"/>
</dbReference>
<organism evidence="3 4">
    <name type="scientific">Actinomortierella ambigua</name>
    <dbReference type="NCBI Taxonomy" id="1343610"/>
    <lineage>
        <taxon>Eukaryota</taxon>
        <taxon>Fungi</taxon>
        <taxon>Fungi incertae sedis</taxon>
        <taxon>Mucoromycota</taxon>
        <taxon>Mortierellomycotina</taxon>
        <taxon>Mortierellomycetes</taxon>
        <taxon>Mortierellales</taxon>
        <taxon>Mortierellaceae</taxon>
        <taxon>Actinomortierella</taxon>
    </lineage>
</organism>
<dbReference type="OrthoDB" id="2436653at2759"/>
<feature type="region of interest" description="Disordered" evidence="2">
    <location>
        <begin position="245"/>
        <end position="304"/>
    </location>
</feature>
<comment type="caution">
    <text evidence="3">The sequence shown here is derived from an EMBL/GenBank/DDBJ whole genome shotgun (WGS) entry which is preliminary data.</text>
</comment>
<dbReference type="EMBL" id="JAAAJB010000005">
    <property type="protein sequence ID" value="KAG0270438.1"/>
    <property type="molecule type" value="Genomic_DNA"/>
</dbReference>
<evidence type="ECO:0000313" key="3">
    <source>
        <dbReference type="EMBL" id="KAG0270438.1"/>
    </source>
</evidence>
<name>A0A9P6UD88_9FUNG</name>
<feature type="compositionally biased region" description="Gly residues" evidence="2">
    <location>
        <begin position="275"/>
        <end position="290"/>
    </location>
</feature>
<dbReference type="AlphaFoldDB" id="A0A9P6UD88"/>
<evidence type="ECO:0000256" key="2">
    <source>
        <dbReference type="SAM" id="MobiDB-lite"/>
    </source>
</evidence>
<proteinExistence type="predicted"/>
<sequence>MKPNLKKSTDILKHAPRAHRIFRPLGDARRRQGAPNEQAAMPAGQAYGSIARPQLARARTPQLLRRSTRQSYMELELPSIRALRSQPSMMELDPPETLFHPTPQTTQYTGPWAFFQAAEAQREQRQLQMEYLTRLQELRLRDEALFVKTMADFAREFPVQFAQLTKFMHELEAEKEAAKRKQELQTELASRDSVLALAEYFGQGVRRDNKVDLMNEKLELQQQQIQQQQRQLHMQQLIHSLTGGADTPLQALQPSHGGVSKGGRGGRDRDRGGRGGRNGRGGGGGGGGGAMPALRRGKTFQQQQQILQQITSQLQQQQQQQQQQQRMVNPLQPPTQQSLSSHELMQYIAFAALTTDAAKGAMDPQAAQAAMFLQFPHTGITPHPMPARMP</sequence>
<feature type="coiled-coil region" evidence="1">
    <location>
        <begin position="161"/>
        <end position="235"/>
    </location>
</feature>
<feature type="region of interest" description="Disordered" evidence="2">
    <location>
        <begin position="22"/>
        <end position="48"/>
    </location>
</feature>
<keyword evidence="4" id="KW-1185">Reference proteome</keyword>